<name>A0A8T2RGJ5_CERRI</name>
<dbReference type="InterPro" id="IPR018276">
    <property type="entry name" value="DDA1_dom"/>
</dbReference>
<dbReference type="Proteomes" id="UP000825935">
    <property type="component" value="Chromosome 27"/>
</dbReference>
<evidence type="ECO:0000256" key="1">
    <source>
        <dbReference type="ARBA" id="ARBA00008042"/>
    </source>
</evidence>
<sequence length="114" mass="12832">MTSALGDWPSYNPHNFSQFRPSDPSHPMQLTPVTYHPTHNRTMPPANQVISTEANNILLRHFHQTSEERVCSKRPAQESLASEHASKHLRTSGYRGHDNVDALSTEYSTGVLHS</sequence>
<comment type="similarity">
    <text evidence="1">Belongs to the DDA1 family.</text>
</comment>
<evidence type="ECO:0000313" key="4">
    <source>
        <dbReference type="EMBL" id="KAH7294728.1"/>
    </source>
</evidence>
<dbReference type="PANTHER" id="PTHR31879:SF8">
    <property type="entry name" value="DET1- AND DDB1-ASSOCIATED PROTEIN 1"/>
    <property type="match status" value="1"/>
</dbReference>
<dbReference type="PANTHER" id="PTHR31879">
    <property type="entry name" value="DET1- AND DDB1-ASSOCIATED PROTEIN 1"/>
    <property type="match status" value="1"/>
</dbReference>
<feature type="domain" description="DET1- and DDB1-associated protein 1" evidence="3">
    <location>
        <begin position="5"/>
        <end position="68"/>
    </location>
</feature>
<reference evidence="4 5" key="1">
    <citation type="submission" date="2021-08" db="EMBL/GenBank/DDBJ databases">
        <title>WGS assembly of Ceratopteris richardii.</title>
        <authorList>
            <person name="Marchant D.B."/>
            <person name="Chen G."/>
            <person name="Jenkins J."/>
            <person name="Shu S."/>
            <person name="Leebens-Mack J."/>
            <person name="Grimwood J."/>
            <person name="Schmutz J."/>
            <person name="Soltis P."/>
            <person name="Soltis D."/>
            <person name="Chen Z.-H."/>
        </authorList>
    </citation>
    <scope>NUCLEOTIDE SEQUENCE [LARGE SCALE GENOMIC DNA]</scope>
    <source>
        <strain evidence="4">Whitten #5841</strain>
        <tissue evidence="4">Leaf</tissue>
    </source>
</reference>
<proteinExistence type="inferred from homology"/>
<organism evidence="4 5">
    <name type="scientific">Ceratopteris richardii</name>
    <name type="common">Triangle waterfern</name>
    <dbReference type="NCBI Taxonomy" id="49495"/>
    <lineage>
        <taxon>Eukaryota</taxon>
        <taxon>Viridiplantae</taxon>
        <taxon>Streptophyta</taxon>
        <taxon>Embryophyta</taxon>
        <taxon>Tracheophyta</taxon>
        <taxon>Polypodiopsida</taxon>
        <taxon>Polypodiidae</taxon>
        <taxon>Polypodiales</taxon>
        <taxon>Pteridineae</taxon>
        <taxon>Pteridaceae</taxon>
        <taxon>Parkerioideae</taxon>
        <taxon>Ceratopteris</taxon>
    </lineage>
</organism>
<dbReference type="AlphaFoldDB" id="A0A8T2RGJ5"/>
<dbReference type="GO" id="GO:0080008">
    <property type="term" value="C:Cul4-RING E3 ubiquitin ligase complex"/>
    <property type="evidence" value="ECO:0007669"/>
    <property type="project" value="TreeGrafter"/>
</dbReference>
<dbReference type="OrthoDB" id="8598182at2759"/>
<dbReference type="Pfam" id="PF10172">
    <property type="entry name" value="DDA1"/>
    <property type="match status" value="1"/>
</dbReference>
<dbReference type="EMBL" id="CM035432">
    <property type="protein sequence ID" value="KAH7294728.1"/>
    <property type="molecule type" value="Genomic_DNA"/>
</dbReference>
<evidence type="ECO:0000313" key="5">
    <source>
        <dbReference type="Proteomes" id="UP000825935"/>
    </source>
</evidence>
<feature type="region of interest" description="Disordered" evidence="2">
    <location>
        <begin position="1"/>
        <end position="46"/>
    </location>
</feature>
<dbReference type="GO" id="GO:0032436">
    <property type="term" value="P:positive regulation of proteasomal ubiquitin-dependent protein catabolic process"/>
    <property type="evidence" value="ECO:0007669"/>
    <property type="project" value="TreeGrafter"/>
</dbReference>
<protein>
    <recommendedName>
        <fullName evidence="3">DET1- and DDB1-associated protein 1 domain-containing protein</fullName>
    </recommendedName>
</protein>
<evidence type="ECO:0000256" key="2">
    <source>
        <dbReference type="SAM" id="MobiDB-lite"/>
    </source>
</evidence>
<keyword evidence="5" id="KW-1185">Reference proteome</keyword>
<comment type="caution">
    <text evidence="4">The sequence shown here is derived from an EMBL/GenBank/DDBJ whole genome shotgun (WGS) entry which is preliminary data.</text>
</comment>
<dbReference type="InterPro" id="IPR033575">
    <property type="entry name" value="DDA1-like"/>
</dbReference>
<accession>A0A8T2RGJ5</accession>
<dbReference type="EMBL" id="CM035432">
    <property type="protein sequence ID" value="KAH7294729.1"/>
    <property type="molecule type" value="Genomic_DNA"/>
</dbReference>
<gene>
    <name evidence="4" type="ORF">KP509_27G015300</name>
</gene>
<evidence type="ECO:0000259" key="3">
    <source>
        <dbReference type="Pfam" id="PF10172"/>
    </source>
</evidence>
<feature type="region of interest" description="Disordered" evidence="2">
    <location>
        <begin position="68"/>
        <end position="100"/>
    </location>
</feature>
<dbReference type="OMA" id="YQHAEEK"/>